<organism evidence="1 2">
    <name type="scientific">Hymenolepis diminuta</name>
    <name type="common">Rat tapeworm</name>
    <dbReference type="NCBI Taxonomy" id="6216"/>
    <lineage>
        <taxon>Eukaryota</taxon>
        <taxon>Metazoa</taxon>
        <taxon>Spiralia</taxon>
        <taxon>Lophotrochozoa</taxon>
        <taxon>Platyhelminthes</taxon>
        <taxon>Cestoda</taxon>
        <taxon>Eucestoda</taxon>
        <taxon>Cyclophyllidea</taxon>
        <taxon>Hymenolepididae</taxon>
        <taxon>Hymenolepis</taxon>
    </lineage>
</organism>
<name>A0A564ZAR4_HYMDI</name>
<reference evidence="1 2" key="1">
    <citation type="submission" date="2019-07" db="EMBL/GenBank/DDBJ databases">
        <authorList>
            <person name="Jastrzebski P J."/>
            <person name="Paukszto L."/>
            <person name="Jastrzebski P J."/>
        </authorList>
    </citation>
    <scope>NUCLEOTIDE SEQUENCE [LARGE SCALE GENOMIC DNA]</scope>
    <source>
        <strain evidence="1 2">WMS-il1</strain>
    </source>
</reference>
<keyword evidence="2" id="KW-1185">Reference proteome</keyword>
<dbReference type="Proteomes" id="UP000321570">
    <property type="component" value="Unassembled WGS sequence"/>
</dbReference>
<accession>A0A564ZAR4</accession>
<gene>
    <name evidence="1" type="ORF">WMSIL1_LOCUS14167</name>
</gene>
<protein>
    <submittedName>
        <fullName evidence="1">Uncharacterized protein</fullName>
    </submittedName>
</protein>
<dbReference type="AlphaFoldDB" id="A0A564ZAR4"/>
<evidence type="ECO:0000313" key="2">
    <source>
        <dbReference type="Proteomes" id="UP000321570"/>
    </source>
</evidence>
<sequence>MTHNPYLPFQNAPINASLFYNRLLSPKKYICAHALARPYPITHACPLLTPTLPNHFLSSSAHSPLSLSLVSTPL</sequence>
<dbReference type="EMBL" id="CABIJS010000706">
    <property type="protein sequence ID" value="VUZ56550.1"/>
    <property type="molecule type" value="Genomic_DNA"/>
</dbReference>
<evidence type="ECO:0000313" key="1">
    <source>
        <dbReference type="EMBL" id="VUZ56550.1"/>
    </source>
</evidence>
<proteinExistence type="predicted"/>